<reference evidence="2 3" key="1">
    <citation type="journal article" date="2019" name="Commun. Biol.">
        <title>The bagworm genome reveals a unique fibroin gene that provides high tensile strength.</title>
        <authorList>
            <person name="Kono N."/>
            <person name="Nakamura H."/>
            <person name="Ohtoshi R."/>
            <person name="Tomita M."/>
            <person name="Numata K."/>
            <person name="Arakawa K."/>
        </authorList>
    </citation>
    <scope>NUCLEOTIDE SEQUENCE [LARGE SCALE GENOMIC DNA]</scope>
</reference>
<protein>
    <submittedName>
        <fullName evidence="2">Uncharacterized protein</fullName>
    </submittedName>
</protein>
<evidence type="ECO:0000256" key="1">
    <source>
        <dbReference type="SAM" id="MobiDB-lite"/>
    </source>
</evidence>
<dbReference type="AlphaFoldDB" id="A0A4C1VD06"/>
<accession>A0A4C1VD06</accession>
<feature type="region of interest" description="Disordered" evidence="1">
    <location>
        <begin position="1"/>
        <end position="45"/>
    </location>
</feature>
<name>A0A4C1VD06_EUMVA</name>
<proteinExistence type="predicted"/>
<feature type="compositionally biased region" description="Polar residues" evidence="1">
    <location>
        <begin position="9"/>
        <end position="35"/>
    </location>
</feature>
<evidence type="ECO:0000313" key="3">
    <source>
        <dbReference type="Proteomes" id="UP000299102"/>
    </source>
</evidence>
<dbReference type="EMBL" id="BGZK01000315">
    <property type="protein sequence ID" value="GBP36157.1"/>
    <property type="molecule type" value="Genomic_DNA"/>
</dbReference>
<organism evidence="2 3">
    <name type="scientific">Eumeta variegata</name>
    <name type="common">Bagworm moth</name>
    <name type="synonym">Eumeta japonica</name>
    <dbReference type="NCBI Taxonomy" id="151549"/>
    <lineage>
        <taxon>Eukaryota</taxon>
        <taxon>Metazoa</taxon>
        <taxon>Ecdysozoa</taxon>
        <taxon>Arthropoda</taxon>
        <taxon>Hexapoda</taxon>
        <taxon>Insecta</taxon>
        <taxon>Pterygota</taxon>
        <taxon>Neoptera</taxon>
        <taxon>Endopterygota</taxon>
        <taxon>Lepidoptera</taxon>
        <taxon>Glossata</taxon>
        <taxon>Ditrysia</taxon>
        <taxon>Tineoidea</taxon>
        <taxon>Psychidae</taxon>
        <taxon>Oiketicinae</taxon>
        <taxon>Eumeta</taxon>
    </lineage>
</organism>
<comment type="caution">
    <text evidence="2">The sequence shown here is derived from an EMBL/GenBank/DDBJ whole genome shotgun (WGS) entry which is preliminary data.</text>
</comment>
<gene>
    <name evidence="2" type="ORF">EVAR_4301_1</name>
</gene>
<evidence type="ECO:0000313" key="2">
    <source>
        <dbReference type="EMBL" id="GBP36157.1"/>
    </source>
</evidence>
<keyword evidence="3" id="KW-1185">Reference proteome</keyword>
<sequence length="96" mass="10628">MEKRLTFPSLPTNLQRPSKGNFTKTASNSRSNTCSHGKKKDVLSAQEERIVKRRFSVACAVNSSAKTSSKQLKQKAMTKNVQKLEITGVSDDSEPE</sequence>
<dbReference type="Proteomes" id="UP000299102">
    <property type="component" value="Unassembled WGS sequence"/>
</dbReference>